<dbReference type="RefSeq" id="WP_259507049.1">
    <property type="nucleotide sequence ID" value="NZ_JANLCM010000001.1"/>
</dbReference>
<dbReference type="InterPro" id="IPR011059">
    <property type="entry name" value="Metal-dep_hydrolase_composite"/>
</dbReference>
<keyword evidence="3 5" id="KW-0378">Hydrolase</keyword>
<evidence type="ECO:0000256" key="2">
    <source>
        <dbReference type="ARBA" id="ARBA00022723"/>
    </source>
</evidence>
<evidence type="ECO:0000256" key="4">
    <source>
        <dbReference type="ARBA" id="ARBA00023277"/>
    </source>
</evidence>
<evidence type="ECO:0000256" key="1">
    <source>
        <dbReference type="ARBA" id="ARBA00010716"/>
    </source>
</evidence>
<dbReference type="EMBL" id="JANLCM010000001">
    <property type="protein sequence ID" value="MCS5718274.1"/>
    <property type="molecule type" value="Genomic_DNA"/>
</dbReference>
<proteinExistence type="inferred from homology"/>
<dbReference type="InterPro" id="IPR032466">
    <property type="entry name" value="Metal_Hydrolase"/>
</dbReference>
<dbReference type="SUPFAM" id="SSF51556">
    <property type="entry name" value="Metallo-dependent hydrolases"/>
    <property type="match status" value="1"/>
</dbReference>
<gene>
    <name evidence="7" type="primary">nagA</name>
    <name evidence="7" type="ORF">N1027_08990</name>
</gene>
<feature type="domain" description="Amidohydrolase-related" evidence="6">
    <location>
        <begin position="56"/>
        <end position="379"/>
    </location>
</feature>
<dbReference type="Proteomes" id="UP001165584">
    <property type="component" value="Unassembled WGS sequence"/>
</dbReference>
<dbReference type="PANTHER" id="PTHR11113:SF14">
    <property type="entry name" value="N-ACETYLGLUCOSAMINE-6-PHOSPHATE DEACETYLASE"/>
    <property type="match status" value="1"/>
</dbReference>
<keyword evidence="8" id="KW-1185">Reference proteome</keyword>
<dbReference type="InterPro" id="IPR006680">
    <property type="entry name" value="Amidohydro-rel"/>
</dbReference>
<dbReference type="PANTHER" id="PTHR11113">
    <property type="entry name" value="N-ACETYLGLUCOSAMINE-6-PHOSPHATE DEACETYLASE"/>
    <property type="match status" value="1"/>
</dbReference>
<name>A0ABT2GPY5_9MICO</name>
<dbReference type="PIRSF" id="PIRSF038994">
    <property type="entry name" value="NagA"/>
    <property type="match status" value="1"/>
</dbReference>
<evidence type="ECO:0000256" key="3">
    <source>
        <dbReference type="ARBA" id="ARBA00022801"/>
    </source>
</evidence>
<dbReference type="GO" id="GO:0008448">
    <property type="term" value="F:N-acetylglucosamine-6-phosphate deacetylase activity"/>
    <property type="evidence" value="ECO:0007669"/>
    <property type="project" value="UniProtKB-EC"/>
</dbReference>
<dbReference type="Pfam" id="PF01979">
    <property type="entry name" value="Amidohydro_1"/>
    <property type="match status" value="1"/>
</dbReference>
<dbReference type="SUPFAM" id="SSF51338">
    <property type="entry name" value="Composite domain of metallo-dependent hydrolases"/>
    <property type="match status" value="1"/>
</dbReference>
<comment type="similarity">
    <text evidence="1 5">Belongs to the metallo-dependent hydrolases superfamily. NagA family.</text>
</comment>
<dbReference type="NCBIfam" id="TIGR00221">
    <property type="entry name" value="nagA"/>
    <property type="match status" value="1"/>
</dbReference>
<evidence type="ECO:0000259" key="6">
    <source>
        <dbReference type="Pfam" id="PF01979"/>
    </source>
</evidence>
<keyword evidence="2" id="KW-0479">Metal-binding</keyword>
<dbReference type="Gene3D" id="2.30.40.10">
    <property type="entry name" value="Urease, subunit C, domain 1"/>
    <property type="match status" value="1"/>
</dbReference>
<dbReference type="CDD" id="cd00854">
    <property type="entry name" value="NagA"/>
    <property type="match status" value="1"/>
</dbReference>
<evidence type="ECO:0000256" key="5">
    <source>
        <dbReference type="PIRNR" id="PIRNR038994"/>
    </source>
</evidence>
<organism evidence="7 8">
    <name type="scientific">Herbiconiux aconitum</name>
    <dbReference type="NCBI Taxonomy" id="2970913"/>
    <lineage>
        <taxon>Bacteria</taxon>
        <taxon>Bacillati</taxon>
        <taxon>Actinomycetota</taxon>
        <taxon>Actinomycetes</taxon>
        <taxon>Micrococcales</taxon>
        <taxon>Microbacteriaceae</taxon>
        <taxon>Herbiconiux</taxon>
    </lineage>
</organism>
<dbReference type="InterPro" id="IPR003764">
    <property type="entry name" value="GlcNAc_6-P_deAcase"/>
</dbReference>
<accession>A0ABT2GPY5</accession>
<dbReference type="EC" id="3.5.1.25" evidence="7"/>
<evidence type="ECO:0000313" key="8">
    <source>
        <dbReference type="Proteomes" id="UP001165584"/>
    </source>
</evidence>
<protein>
    <submittedName>
        <fullName evidence="7">N-acetylglucosamine-6-phosphate deacetylase</fullName>
        <ecNumber evidence="7">3.5.1.25</ecNumber>
    </submittedName>
</protein>
<reference evidence="7" key="1">
    <citation type="submission" date="2022-08" db="EMBL/GenBank/DDBJ databases">
        <authorList>
            <person name="Deng Y."/>
            <person name="Han X.-F."/>
            <person name="Zhang Y.-Q."/>
        </authorList>
    </citation>
    <scope>NUCLEOTIDE SEQUENCE</scope>
    <source>
        <strain evidence="7">CPCC 205763</strain>
    </source>
</reference>
<evidence type="ECO:0000313" key="7">
    <source>
        <dbReference type="EMBL" id="MCS5718274.1"/>
    </source>
</evidence>
<dbReference type="Gene3D" id="3.20.20.140">
    <property type="entry name" value="Metal-dependent hydrolases"/>
    <property type="match status" value="1"/>
</dbReference>
<sequence length="381" mass="40022">MSVLVHGGRKVDADGLIDDFWFLTAGDRILATGTGDGWRSRLSAETETVDANGFWLTPGFIDIHSHGGGGHSFDDGTESIRAALAMHRKHGTTRSVISLVANPVPSLLVGLETVASLADTDPLILGAHLEGPFLARNHRGAHNPDFLHSPTPDEVALMIARGRGHLVQITIAPELPGSLEAIDAFVAAGVVVAVGHTDADLELTKEAFARGATLLTHAFNAMPGIRHREPGPVVGAFDDPRVGLELIVDGFHVHPDVVKMAFLIAPQRIVMITDAMAAAGSVDGHYRLGTLNVSVADGRAMLSGTATIAGSTLTQDAALRWAVGSSAIDPVLAVGALTANPARAIRRDHELGYLRPGYAADAVLLDADWTVHSVMAAGRRL</sequence>
<keyword evidence="4 5" id="KW-0119">Carbohydrate metabolism</keyword>
<comment type="caution">
    <text evidence="7">The sequence shown here is derived from an EMBL/GenBank/DDBJ whole genome shotgun (WGS) entry which is preliminary data.</text>
</comment>